<evidence type="ECO:0000256" key="1">
    <source>
        <dbReference type="ARBA" id="ARBA00004903"/>
    </source>
</evidence>
<comment type="similarity">
    <text evidence="2 7 8">Belongs to the dihydrofolate reductase family.</text>
</comment>
<dbReference type="GO" id="GO:0004146">
    <property type="term" value="F:dihydrofolate reductase activity"/>
    <property type="evidence" value="ECO:0007669"/>
    <property type="project" value="UniProtKB-EC"/>
</dbReference>
<evidence type="ECO:0000313" key="11">
    <source>
        <dbReference type="Proteomes" id="UP001597244"/>
    </source>
</evidence>
<dbReference type="PROSITE" id="PS51330">
    <property type="entry name" value="DHFR_2"/>
    <property type="match status" value="1"/>
</dbReference>
<evidence type="ECO:0000256" key="5">
    <source>
        <dbReference type="ARBA" id="ARBA00022857"/>
    </source>
</evidence>
<dbReference type="PIRSF" id="PIRSF000194">
    <property type="entry name" value="DHFR"/>
    <property type="match status" value="1"/>
</dbReference>
<keyword evidence="6 7" id="KW-0560">Oxidoreductase</keyword>
<dbReference type="InterPro" id="IPR017925">
    <property type="entry name" value="DHFR_CS"/>
</dbReference>
<evidence type="ECO:0000259" key="9">
    <source>
        <dbReference type="PROSITE" id="PS51330"/>
    </source>
</evidence>
<comment type="pathway">
    <text evidence="1 7">Cofactor biosynthesis; tetrahydrofolate biosynthesis; 5,6,7,8-tetrahydrofolate from 7,8-dihydrofolate: step 1/1.</text>
</comment>
<sequence>MLSYIWAEDQNGLIGNHGQLPWHLPTEMKHFTELTTGHTIIMGRKTFQSFPKGPLPNRTNVILTHRPASEFPQGVQVVDQPAMIHELVRDAPDELFFVIGGVSLFEEFADSVDILYQTKIAHLYQGDLYMSALPWHEFALVSQKKVPASSNTPALTFNQFQRI</sequence>
<evidence type="ECO:0000256" key="6">
    <source>
        <dbReference type="ARBA" id="ARBA00023002"/>
    </source>
</evidence>
<proteinExistence type="inferred from homology"/>
<keyword evidence="5 7" id="KW-0521">NADP</keyword>
<keyword evidence="11" id="KW-1185">Reference proteome</keyword>
<dbReference type="Pfam" id="PF00186">
    <property type="entry name" value="DHFR_1"/>
    <property type="match status" value="1"/>
</dbReference>
<dbReference type="InterPro" id="IPR001796">
    <property type="entry name" value="DHFR_dom"/>
</dbReference>
<reference evidence="11" key="1">
    <citation type="journal article" date="2019" name="Int. J. Syst. Evol. Microbiol.">
        <title>The Global Catalogue of Microorganisms (GCM) 10K type strain sequencing project: providing services to taxonomists for standard genome sequencing and annotation.</title>
        <authorList>
            <consortium name="The Broad Institute Genomics Platform"/>
            <consortium name="The Broad Institute Genome Sequencing Center for Infectious Disease"/>
            <person name="Wu L."/>
            <person name="Ma J."/>
        </authorList>
    </citation>
    <scope>NUCLEOTIDE SEQUENCE [LARGE SCALE GENOMIC DNA]</scope>
    <source>
        <strain evidence="11">CCM 8951</strain>
    </source>
</reference>
<comment type="catalytic activity">
    <reaction evidence="7">
        <text>(6S)-5,6,7,8-tetrahydrofolate + NADP(+) = 7,8-dihydrofolate + NADPH + H(+)</text>
        <dbReference type="Rhea" id="RHEA:15009"/>
        <dbReference type="ChEBI" id="CHEBI:15378"/>
        <dbReference type="ChEBI" id="CHEBI:57451"/>
        <dbReference type="ChEBI" id="CHEBI:57453"/>
        <dbReference type="ChEBI" id="CHEBI:57783"/>
        <dbReference type="ChEBI" id="CHEBI:58349"/>
        <dbReference type="EC" id="1.5.1.3"/>
    </reaction>
</comment>
<evidence type="ECO:0000313" key="10">
    <source>
        <dbReference type="EMBL" id="MFD1466287.1"/>
    </source>
</evidence>
<evidence type="ECO:0000256" key="3">
    <source>
        <dbReference type="ARBA" id="ARBA00012856"/>
    </source>
</evidence>
<dbReference type="EC" id="1.5.1.3" evidence="3 7"/>
<dbReference type="PROSITE" id="PS00075">
    <property type="entry name" value="DHFR_1"/>
    <property type="match status" value="1"/>
</dbReference>
<keyword evidence="4 7" id="KW-0554">One-carbon metabolism</keyword>
<accession>A0ABW4DQG6</accession>
<dbReference type="Proteomes" id="UP001597244">
    <property type="component" value="Unassembled WGS sequence"/>
</dbReference>
<dbReference type="Gene3D" id="3.40.430.10">
    <property type="entry name" value="Dihydrofolate Reductase, subunit A"/>
    <property type="match status" value="1"/>
</dbReference>
<evidence type="ECO:0000256" key="7">
    <source>
        <dbReference type="PIRNR" id="PIRNR000194"/>
    </source>
</evidence>
<name>A0ABW4DQG6_9LACO</name>
<dbReference type="InterPro" id="IPR024072">
    <property type="entry name" value="DHFR-like_dom_sf"/>
</dbReference>
<organism evidence="10 11">
    <name type="scientific">Lapidilactobacillus mulanensis</name>
    <dbReference type="NCBI Taxonomy" id="2485999"/>
    <lineage>
        <taxon>Bacteria</taxon>
        <taxon>Bacillati</taxon>
        <taxon>Bacillota</taxon>
        <taxon>Bacilli</taxon>
        <taxon>Lactobacillales</taxon>
        <taxon>Lactobacillaceae</taxon>
        <taxon>Lapidilactobacillus</taxon>
    </lineage>
</organism>
<dbReference type="PANTHER" id="PTHR48069">
    <property type="entry name" value="DIHYDROFOLATE REDUCTASE"/>
    <property type="match status" value="1"/>
</dbReference>
<dbReference type="CDD" id="cd00209">
    <property type="entry name" value="DHFR"/>
    <property type="match status" value="1"/>
</dbReference>
<evidence type="ECO:0000256" key="4">
    <source>
        <dbReference type="ARBA" id="ARBA00022563"/>
    </source>
</evidence>
<comment type="function">
    <text evidence="7">Key enzyme in folate metabolism. Catalyzes an essential reaction for de novo glycine and purine synthesis, and for DNA precursor synthesis.</text>
</comment>
<evidence type="ECO:0000256" key="2">
    <source>
        <dbReference type="ARBA" id="ARBA00009539"/>
    </source>
</evidence>
<evidence type="ECO:0000256" key="8">
    <source>
        <dbReference type="RuleBase" id="RU004474"/>
    </source>
</evidence>
<dbReference type="InterPro" id="IPR012259">
    <property type="entry name" value="DHFR"/>
</dbReference>
<feature type="domain" description="DHFR" evidence="9">
    <location>
        <begin position="1"/>
        <end position="162"/>
    </location>
</feature>
<comment type="caution">
    <text evidence="10">The sequence shown here is derived from an EMBL/GenBank/DDBJ whole genome shotgun (WGS) entry which is preliminary data.</text>
</comment>
<dbReference type="PANTHER" id="PTHR48069:SF3">
    <property type="entry name" value="DIHYDROFOLATE REDUCTASE"/>
    <property type="match status" value="1"/>
</dbReference>
<dbReference type="SUPFAM" id="SSF53597">
    <property type="entry name" value="Dihydrofolate reductase-like"/>
    <property type="match status" value="1"/>
</dbReference>
<dbReference type="RefSeq" id="WP_125577831.1">
    <property type="nucleotide sequence ID" value="NZ_JBHTOF010000100.1"/>
</dbReference>
<gene>
    <name evidence="10" type="ORF">ACFQ4L_09470</name>
</gene>
<protein>
    <recommendedName>
        <fullName evidence="3 7">Dihydrofolate reductase</fullName>
        <ecNumber evidence="3 7">1.5.1.3</ecNumber>
    </recommendedName>
</protein>
<dbReference type="PRINTS" id="PR00070">
    <property type="entry name" value="DHFR"/>
</dbReference>
<dbReference type="EMBL" id="JBHTOF010000100">
    <property type="protein sequence ID" value="MFD1466287.1"/>
    <property type="molecule type" value="Genomic_DNA"/>
</dbReference>